<feature type="compositionally biased region" description="Basic and acidic residues" evidence="1">
    <location>
        <begin position="26"/>
        <end position="37"/>
    </location>
</feature>
<dbReference type="SMART" id="SM00131">
    <property type="entry name" value="KU"/>
    <property type="match status" value="1"/>
</dbReference>
<feature type="signal peptide" evidence="2">
    <location>
        <begin position="1"/>
        <end position="16"/>
    </location>
</feature>
<comment type="caution">
    <text evidence="4">The sequence shown here is derived from an EMBL/GenBank/DDBJ whole genome shotgun (WGS) entry which is preliminary data.</text>
</comment>
<sequence>MKVLLVFLFCIAICEGTSGRHRRSSERRNHSDEERCHSKIPNGEQCADEYKGFTFNINAKKCEPLTTKLCRLPLNSFDTMEECTKRCMK</sequence>
<protein>
    <recommendedName>
        <fullName evidence="3">BPTI/Kunitz inhibitor domain-containing protein</fullName>
    </recommendedName>
</protein>
<dbReference type="GO" id="GO:0004867">
    <property type="term" value="F:serine-type endopeptidase inhibitor activity"/>
    <property type="evidence" value="ECO:0007669"/>
    <property type="project" value="InterPro"/>
</dbReference>
<dbReference type="AlphaFoldDB" id="A0A016W6M9"/>
<dbReference type="Proteomes" id="UP000024635">
    <property type="component" value="Unassembled WGS sequence"/>
</dbReference>
<evidence type="ECO:0000313" key="5">
    <source>
        <dbReference type="Proteomes" id="UP000024635"/>
    </source>
</evidence>
<gene>
    <name evidence="4" type="primary">Acey_s0001.g76</name>
    <name evidence="4" type="ORF">Y032_0001g76</name>
</gene>
<reference evidence="5" key="1">
    <citation type="journal article" date="2015" name="Nat. Genet.">
        <title>The genome and transcriptome of the zoonotic hookworm Ancylostoma ceylanicum identify infection-specific gene families.</title>
        <authorList>
            <person name="Schwarz E.M."/>
            <person name="Hu Y."/>
            <person name="Antoshechkin I."/>
            <person name="Miller M.M."/>
            <person name="Sternberg P.W."/>
            <person name="Aroian R.V."/>
        </authorList>
    </citation>
    <scope>NUCLEOTIDE SEQUENCE</scope>
    <source>
        <strain evidence="5">HY135</strain>
    </source>
</reference>
<evidence type="ECO:0000259" key="3">
    <source>
        <dbReference type="PROSITE" id="PS50279"/>
    </source>
</evidence>
<dbReference type="PROSITE" id="PS50279">
    <property type="entry name" value="BPTI_KUNITZ_2"/>
    <property type="match status" value="1"/>
</dbReference>
<feature type="chain" id="PRO_5001494204" description="BPTI/Kunitz inhibitor domain-containing protein" evidence="2">
    <location>
        <begin position="17"/>
        <end position="89"/>
    </location>
</feature>
<dbReference type="Gene3D" id="4.10.410.10">
    <property type="entry name" value="Pancreatic trypsin inhibitor Kunitz domain"/>
    <property type="match status" value="1"/>
</dbReference>
<proteinExistence type="predicted"/>
<dbReference type="InterPro" id="IPR002223">
    <property type="entry name" value="Kunitz_BPTI"/>
</dbReference>
<name>A0A016W6M9_9BILA</name>
<organism evidence="4 5">
    <name type="scientific">Ancylostoma ceylanicum</name>
    <dbReference type="NCBI Taxonomy" id="53326"/>
    <lineage>
        <taxon>Eukaryota</taxon>
        <taxon>Metazoa</taxon>
        <taxon>Ecdysozoa</taxon>
        <taxon>Nematoda</taxon>
        <taxon>Chromadorea</taxon>
        <taxon>Rhabditida</taxon>
        <taxon>Rhabditina</taxon>
        <taxon>Rhabditomorpha</taxon>
        <taxon>Strongyloidea</taxon>
        <taxon>Ancylostomatidae</taxon>
        <taxon>Ancylostomatinae</taxon>
        <taxon>Ancylostoma</taxon>
    </lineage>
</organism>
<evidence type="ECO:0000313" key="4">
    <source>
        <dbReference type="EMBL" id="EYC34648.1"/>
    </source>
</evidence>
<feature type="region of interest" description="Disordered" evidence="1">
    <location>
        <begin position="18"/>
        <end position="37"/>
    </location>
</feature>
<keyword evidence="2" id="KW-0732">Signal</keyword>
<dbReference type="SUPFAM" id="SSF57362">
    <property type="entry name" value="BPTI-like"/>
    <property type="match status" value="1"/>
</dbReference>
<evidence type="ECO:0000256" key="1">
    <source>
        <dbReference type="SAM" id="MobiDB-lite"/>
    </source>
</evidence>
<dbReference type="InterPro" id="IPR036880">
    <property type="entry name" value="Kunitz_BPTI_sf"/>
</dbReference>
<dbReference type="OrthoDB" id="5888389at2759"/>
<dbReference type="EMBL" id="JARK01001337">
    <property type="protein sequence ID" value="EYC34648.1"/>
    <property type="molecule type" value="Genomic_DNA"/>
</dbReference>
<evidence type="ECO:0000256" key="2">
    <source>
        <dbReference type="SAM" id="SignalP"/>
    </source>
</evidence>
<dbReference type="Pfam" id="PF00014">
    <property type="entry name" value="Kunitz_BPTI"/>
    <property type="match status" value="1"/>
</dbReference>
<accession>A0A016W6M9</accession>
<feature type="domain" description="BPTI/Kunitz inhibitor" evidence="3">
    <location>
        <begin position="36"/>
        <end position="87"/>
    </location>
</feature>
<keyword evidence="5" id="KW-1185">Reference proteome</keyword>